<sequence>MPLPIEQYALLGDLSTAALVGLDGSIDWLCLPRFDSGAVFAAILGDSENGRWKIAPTDERATATRRYVGSSLVLETEFRTPTGRVRVTDFMPPRDRRADLFRRVEGIDGTVEMGQEFVLRFDYGRIRPWVRRVHDHEGREAISAVAGPDALCLRGDVLPDASDHRHSGTFTVHKGTVLDFSMTWYPSHERLPRCHDTDERLKATLGYWHAWSERCSYNGPYRDIVLRSLLTLKALTYAETGGMVAAPTTSLPEQVGGPRNWDYRFCWLRDAALSLRSLLDTGFRDEARAWRAWLLRTVAGDPEDLQIMYGVGGERRLSEWTADWLPGYFGSAPVRIGNAAHGQVQFDVYGEVMDALAVARDSGLAEDDFSWPLQATLVDSLAERWHQPDSGIWEMRGEPRPFTHSRVMSWVAFDRAVKAVEKHKLPGNVERWKKTRDEIRNEVLAKGFDEELNSFTQYYGSGTVDAALLEIGSMGFLPEDDPRVLGTVEAVNRELRQGPLVWRYLTHAMTPEGTVDGLPPGEGAFLACSFWLVKSLADSGRKHEAKELFEELLGLTNDLGLLAEEYDPHIGRQVGNFPQAFSHLTLVHAALALGEG</sequence>
<evidence type="ECO:0000256" key="4">
    <source>
        <dbReference type="ARBA" id="ARBA00019905"/>
    </source>
</evidence>
<comment type="pathway">
    <text evidence="11">Glycan degradation; trehalose degradation; D-glucose from alpha,alpha-trehalose: step 1/1.</text>
</comment>
<dbReference type="RefSeq" id="WP_184790101.1">
    <property type="nucleotide sequence ID" value="NZ_BONT01000081.1"/>
</dbReference>
<protein>
    <recommendedName>
        <fullName evidence="4">Trehalase</fullName>
        <ecNumber evidence="3">3.2.1.28</ecNumber>
    </recommendedName>
    <alternativeName>
        <fullName evidence="8">Alpha,alpha-trehalase</fullName>
    </alternativeName>
    <alternativeName>
        <fullName evidence="9">Alpha,alpha-trehalose glucohydrolase</fullName>
    </alternativeName>
</protein>
<reference evidence="14 15" key="1">
    <citation type="submission" date="2020-08" db="EMBL/GenBank/DDBJ databases">
        <title>Genomic Encyclopedia of Type Strains, Phase IV (KMG-IV): sequencing the most valuable type-strain genomes for metagenomic binning, comparative biology and taxonomic classification.</title>
        <authorList>
            <person name="Goeker M."/>
        </authorList>
    </citation>
    <scope>NUCLEOTIDE SEQUENCE [LARGE SCALE GENOMIC DNA]</scope>
    <source>
        <strain evidence="14 15">YIM 65646</strain>
    </source>
</reference>
<evidence type="ECO:0000313" key="15">
    <source>
        <dbReference type="Proteomes" id="UP000548476"/>
    </source>
</evidence>
<dbReference type="SUPFAM" id="SSF48208">
    <property type="entry name" value="Six-hairpin glycosidases"/>
    <property type="match status" value="1"/>
</dbReference>
<evidence type="ECO:0000259" key="13">
    <source>
        <dbReference type="Pfam" id="PF19291"/>
    </source>
</evidence>
<evidence type="ECO:0000259" key="12">
    <source>
        <dbReference type="Pfam" id="PF00723"/>
    </source>
</evidence>
<evidence type="ECO:0000256" key="9">
    <source>
        <dbReference type="ARBA" id="ARBA00031637"/>
    </source>
</evidence>
<dbReference type="FunFam" id="1.50.10.10:FF:000005">
    <property type="entry name" value="Glycosyl hydrolase, glucoamylase"/>
    <property type="match status" value="1"/>
</dbReference>
<dbReference type="InterPro" id="IPR045582">
    <property type="entry name" value="Trehalase-like_N"/>
</dbReference>
<dbReference type="Proteomes" id="UP000548476">
    <property type="component" value="Unassembled WGS sequence"/>
</dbReference>
<dbReference type="AlphaFoldDB" id="A0A841FMA3"/>
<name>A0A841FMA3_9ACTN</name>
<feature type="domain" description="Trehalase-like N-terminal" evidence="13">
    <location>
        <begin position="3"/>
        <end position="131"/>
    </location>
</feature>
<accession>A0A841FMA3</accession>
<dbReference type="PANTHER" id="PTHR31616:SF0">
    <property type="entry name" value="GLUCAN 1,4-ALPHA-GLUCOSIDASE"/>
    <property type="match status" value="1"/>
</dbReference>
<dbReference type="InterPro" id="IPR011613">
    <property type="entry name" value="GH15-like"/>
</dbReference>
<evidence type="ECO:0000256" key="10">
    <source>
        <dbReference type="ARBA" id="ARBA00053030"/>
    </source>
</evidence>
<feature type="domain" description="GH15-like" evidence="12">
    <location>
        <begin position="219"/>
        <end position="590"/>
    </location>
</feature>
<dbReference type="PANTHER" id="PTHR31616">
    <property type="entry name" value="TREHALASE"/>
    <property type="match status" value="1"/>
</dbReference>
<keyword evidence="7" id="KW-0326">Glycosidase</keyword>
<dbReference type="Pfam" id="PF00723">
    <property type="entry name" value="Glyco_hydro_15"/>
    <property type="match status" value="1"/>
</dbReference>
<evidence type="ECO:0000256" key="1">
    <source>
        <dbReference type="ARBA" id="ARBA00001576"/>
    </source>
</evidence>
<dbReference type="EMBL" id="JACHGT010000012">
    <property type="protein sequence ID" value="MBB6037266.1"/>
    <property type="molecule type" value="Genomic_DNA"/>
</dbReference>
<evidence type="ECO:0000256" key="7">
    <source>
        <dbReference type="ARBA" id="ARBA00023295"/>
    </source>
</evidence>
<dbReference type="InterPro" id="IPR012341">
    <property type="entry name" value="6hp_glycosidase-like_sf"/>
</dbReference>
<dbReference type="InterPro" id="IPR008928">
    <property type="entry name" value="6-hairpin_glycosidase_sf"/>
</dbReference>
<organism evidence="14 15">
    <name type="scientific">Phytomonospora endophytica</name>
    <dbReference type="NCBI Taxonomy" id="714109"/>
    <lineage>
        <taxon>Bacteria</taxon>
        <taxon>Bacillati</taxon>
        <taxon>Actinomycetota</taxon>
        <taxon>Actinomycetes</taxon>
        <taxon>Micromonosporales</taxon>
        <taxon>Micromonosporaceae</taxon>
        <taxon>Phytomonospora</taxon>
    </lineage>
</organism>
<dbReference type="Gene3D" id="1.50.10.10">
    <property type="match status" value="1"/>
</dbReference>
<dbReference type="Pfam" id="PF19291">
    <property type="entry name" value="TREH_N"/>
    <property type="match status" value="1"/>
</dbReference>
<keyword evidence="15" id="KW-1185">Reference proteome</keyword>
<dbReference type="GO" id="GO:0004555">
    <property type="term" value="F:alpha,alpha-trehalase activity"/>
    <property type="evidence" value="ECO:0007669"/>
    <property type="project" value="UniProtKB-EC"/>
</dbReference>
<comment type="catalytic activity">
    <reaction evidence="1">
        <text>alpha,alpha-trehalose + H2O = alpha-D-glucose + beta-D-glucose</text>
        <dbReference type="Rhea" id="RHEA:32675"/>
        <dbReference type="ChEBI" id="CHEBI:15377"/>
        <dbReference type="ChEBI" id="CHEBI:15903"/>
        <dbReference type="ChEBI" id="CHEBI:16551"/>
        <dbReference type="ChEBI" id="CHEBI:17925"/>
        <dbReference type="EC" id="3.2.1.28"/>
    </reaction>
</comment>
<comment type="similarity">
    <text evidence="2">Belongs to the glycosyl hydrolase 15 family.</text>
</comment>
<dbReference type="GO" id="GO:0005993">
    <property type="term" value="P:trehalose catabolic process"/>
    <property type="evidence" value="ECO:0007669"/>
    <property type="project" value="UniProtKB-ARBA"/>
</dbReference>
<evidence type="ECO:0000256" key="8">
    <source>
        <dbReference type="ARBA" id="ARBA00030473"/>
    </source>
</evidence>
<keyword evidence="5" id="KW-0378">Hydrolase</keyword>
<proteinExistence type="inferred from homology"/>
<dbReference type="EC" id="3.2.1.28" evidence="3"/>
<gene>
    <name evidence="14" type="ORF">HNR73_005142</name>
</gene>
<evidence type="ECO:0000256" key="5">
    <source>
        <dbReference type="ARBA" id="ARBA00022801"/>
    </source>
</evidence>
<comment type="cofactor">
    <cofactor evidence="10">
        <name>phosphate</name>
        <dbReference type="ChEBI" id="CHEBI:43474"/>
    </cofactor>
</comment>
<evidence type="ECO:0000256" key="11">
    <source>
        <dbReference type="ARBA" id="ARBA00060615"/>
    </source>
</evidence>
<comment type="caution">
    <text evidence="14">The sequence shown here is derived from an EMBL/GenBank/DDBJ whole genome shotgun (WGS) entry which is preliminary data.</text>
</comment>
<evidence type="ECO:0000313" key="14">
    <source>
        <dbReference type="EMBL" id="MBB6037266.1"/>
    </source>
</evidence>
<evidence type="ECO:0000256" key="3">
    <source>
        <dbReference type="ARBA" id="ARBA00012757"/>
    </source>
</evidence>
<evidence type="ECO:0000256" key="2">
    <source>
        <dbReference type="ARBA" id="ARBA00006188"/>
    </source>
</evidence>
<keyword evidence="6" id="KW-0119">Carbohydrate metabolism</keyword>
<evidence type="ECO:0000256" key="6">
    <source>
        <dbReference type="ARBA" id="ARBA00023277"/>
    </source>
</evidence>